<dbReference type="Gene3D" id="3.40.50.1820">
    <property type="entry name" value="alpha/beta hydrolase"/>
    <property type="match status" value="1"/>
</dbReference>
<name>A0A5S9IU45_UABAM</name>
<dbReference type="RefSeq" id="WP_151971621.1">
    <property type="nucleotide sequence ID" value="NZ_AP019860.1"/>
</dbReference>
<dbReference type="InterPro" id="IPR029058">
    <property type="entry name" value="AB_hydrolase_fold"/>
</dbReference>
<proteinExistence type="predicted"/>
<sequence>MSSIVYFAHGKESGPWGSKISRLAEISKEYSYAVESPDYTFSKNGDERTQHFLQNVYKDTYENVVLVGSSMGGYVATVAAQTIKPTALFLMAPALYMPNYFQKQTYSPQTAHISIVHGWHDDIVPVDNSIRFARKHHCALHVLDSDHRLISAIDQIAQLYRNFLDNIPSK</sequence>
<reference evidence="1 2" key="1">
    <citation type="submission" date="2019-08" db="EMBL/GenBank/DDBJ databases">
        <title>Complete genome sequence of Candidatus Uab amorphum.</title>
        <authorList>
            <person name="Shiratori T."/>
            <person name="Suzuki S."/>
            <person name="Kakizawa Y."/>
            <person name="Ishida K."/>
        </authorList>
    </citation>
    <scope>NUCLEOTIDE SEQUENCE [LARGE SCALE GENOMIC DNA]</scope>
    <source>
        <strain evidence="1 2">SRT547</strain>
    </source>
</reference>
<dbReference type="GO" id="GO:0016787">
    <property type="term" value="F:hydrolase activity"/>
    <property type="evidence" value="ECO:0007669"/>
    <property type="project" value="UniProtKB-KW"/>
</dbReference>
<accession>A0A5S9IU45</accession>
<evidence type="ECO:0000313" key="1">
    <source>
        <dbReference type="EMBL" id="BBM87610.1"/>
    </source>
</evidence>
<dbReference type="Proteomes" id="UP000326354">
    <property type="component" value="Chromosome"/>
</dbReference>
<dbReference type="AlphaFoldDB" id="A0A5S9IU45"/>
<dbReference type="InterPro" id="IPR008886">
    <property type="entry name" value="UPF0227/Esterase_YqiA"/>
</dbReference>
<dbReference type="Pfam" id="PF05728">
    <property type="entry name" value="UPF0227"/>
    <property type="match status" value="1"/>
</dbReference>
<keyword evidence="2" id="KW-1185">Reference proteome</keyword>
<gene>
    <name evidence="1" type="ORF">UABAM_06022</name>
</gene>
<evidence type="ECO:0000313" key="2">
    <source>
        <dbReference type="Proteomes" id="UP000326354"/>
    </source>
</evidence>
<dbReference type="EMBL" id="AP019860">
    <property type="protein sequence ID" value="BBM87610.1"/>
    <property type="molecule type" value="Genomic_DNA"/>
</dbReference>
<protein>
    <submittedName>
        <fullName evidence="1">Alpha/beta hydrolase</fullName>
    </submittedName>
</protein>
<keyword evidence="1" id="KW-0378">Hydrolase</keyword>
<dbReference type="KEGG" id="uam:UABAM_06022"/>
<dbReference type="OrthoDB" id="9777090at2"/>
<organism evidence="1 2">
    <name type="scientific">Uabimicrobium amorphum</name>
    <dbReference type="NCBI Taxonomy" id="2596890"/>
    <lineage>
        <taxon>Bacteria</taxon>
        <taxon>Pseudomonadati</taxon>
        <taxon>Planctomycetota</taxon>
        <taxon>Candidatus Uabimicrobiia</taxon>
        <taxon>Candidatus Uabimicrobiales</taxon>
        <taxon>Candidatus Uabimicrobiaceae</taxon>
        <taxon>Candidatus Uabimicrobium</taxon>
    </lineage>
</organism>
<dbReference type="SUPFAM" id="SSF53474">
    <property type="entry name" value="alpha/beta-Hydrolases"/>
    <property type="match status" value="1"/>
</dbReference>